<evidence type="ECO:0000256" key="4">
    <source>
        <dbReference type="ARBA" id="ARBA00022692"/>
    </source>
</evidence>
<feature type="domain" description="TonB-dependent receptor plug" evidence="12">
    <location>
        <begin position="45"/>
        <end position="173"/>
    </location>
</feature>
<gene>
    <name evidence="13" type="ORF">BKG89_09545</name>
</gene>
<comment type="similarity">
    <text evidence="8 9">Belongs to the TonB-dependent receptor family.</text>
</comment>
<dbReference type="Pfam" id="PF00593">
    <property type="entry name" value="TonB_dep_Rec_b-barrel"/>
    <property type="match status" value="1"/>
</dbReference>
<feature type="chain" id="PRO_5045107500" evidence="10">
    <location>
        <begin position="24"/>
        <end position="787"/>
    </location>
</feature>
<dbReference type="PROSITE" id="PS52016">
    <property type="entry name" value="TONB_DEPENDENT_REC_3"/>
    <property type="match status" value="1"/>
</dbReference>
<reference evidence="13 14" key="1">
    <citation type="submission" date="2016-10" db="EMBL/GenBank/DDBJ databases">
        <title>Rodentibacter gen. nov. and new species.</title>
        <authorList>
            <person name="Christensen H."/>
        </authorList>
    </citation>
    <scope>NUCLEOTIDE SEQUENCE [LARGE SCALE GENOMIC DNA]</scope>
    <source>
        <strain evidence="13 14">1998236014</strain>
    </source>
</reference>
<feature type="domain" description="TonB-dependent receptor-like beta-barrel" evidence="11">
    <location>
        <begin position="315"/>
        <end position="748"/>
    </location>
</feature>
<evidence type="ECO:0000256" key="9">
    <source>
        <dbReference type="RuleBase" id="RU003357"/>
    </source>
</evidence>
<evidence type="ECO:0000256" key="1">
    <source>
        <dbReference type="ARBA" id="ARBA00004571"/>
    </source>
</evidence>
<dbReference type="InterPro" id="IPR037066">
    <property type="entry name" value="Plug_dom_sf"/>
</dbReference>
<evidence type="ECO:0000256" key="2">
    <source>
        <dbReference type="ARBA" id="ARBA00022448"/>
    </source>
</evidence>
<evidence type="ECO:0000313" key="14">
    <source>
        <dbReference type="Proteomes" id="UP000188820"/>
    </source>
</evidence>
<comment type="caution">
    <text evidence="13">The sequence shown here is derived from an EMBL/GenBank/DDBJ whole genome shotgun (WGS) entry which is preliminary data.</text>
</comment>
<evidence type="ECO:0000256" key="8">
    <source>
        <dbReference type="PROSITE-ProRule" id="PRU01360"/>
    </source>
</evidence>
<protein>
    <submittedName>
        <fullName evidence="13">TonB-dependent receptor</fullName>
    </submittedName>
</protein>
<keyword evidence="6 8" id="KW-0472">Membrane</keyword>
<dbReference type="Gene3D" id="2.170.130.10">
    <property type="entry name" value="TonB-dependent receptor, plug domain"/>
    <property type="match status" value="1"/>
</dbReference>
<dbReference type="Gene3D" id="2.40.170.20">
    <property type="entry name" value="TonB-dependent receptor, beta-barrel domain"/>
    <property type="match status" value="1"/>
</dbReference>
<dbReference type="Pfam" id="PF07715">
    <property type="entry name" value="Plug"/>
    <property type="match status" value="1"/>
</dbReference>
<dbReference type="SUPFAM" id="SSF56935">
    <property type="entry name" value="Porins"/>
    <property type="match status" value="1"/>
</dbReference>
<dbReference type="EMBL" id="MLAA01000040">
    <property type="protein sequence ID" value="OOF67587.1"/>
    <property type="molecule type" value="Genomic_DNA"/>
</dbReference>
<keyword evidence="5 9" id="KW-0798">TonB box</keyword>
<comment type="subcellular location">
    <subcellularLocation>
        <location evidence="1 8">Cell outer membrane</location>
        <topology evidence="1 8">Multi-pass membrane protein</topology>
    </subcellularLocation>
</comment>
<evidence type="ECO:0000256" key="5">
    <source>
        <dbReference type="ARBA" id="ARBA00023077"/>
    </source>
</evidence>
<accession>A0ABX3KY91</accession>
<keyword evidence="3 8" id="KW-1134">Transmembrane beta strand</keyword>
<keyword evidence="14" id="KW-1185">Reference proteome</keyword>
<evidence type="ECO:0000256" key="6">
    <source>
        <dbReference type="ARBA" id="ARBA00023136"/>
    </source>
</evidence>
<feature type="signal peptide" evidence="10">
    <location>
        <begin position="1"/>
        <end position="23"/>
    </location>
</feature>
<evidence type="ECO:0000313" key="13">
    <source>
        <dbReference type="EMBL" id="OOF67587.1"/>
    </source>
</evidence>
<evidence type="ECO:0000256" key="7">
    <source>
        <dbReference type="ARBA" id="ARBA00023237"/>
    </source>
</evidence>
<evidence type="ECO:0000259" key="12">
    <source>
        <dbReference type="Pfam" id="PF07715"/>
    </source>
</evidence>
<keyword evidence="13" id="KW-0675">Receptor</keyword>
<dbReference type="RefSeq" id="WP_077464427.1">
    <property type="nucleotide sequence ID" value="NZ_MLAA01000040.1"/>
</dbReference>
<sequence>MQIFHKSYIATLVACCVSTHVYALTDNTEEKNNRLPEIVVYGEQNQSLSSIQMVDREEMKKTPVANGNITDYLKSNPHIRNENSDQDNLLRGEIKPENISINGADFNQTAFFVDNVNVNNDLGVDGSIFDGAIKSIPDVAHTQGYFFDASMLSKVEVHDHNISASLGGFTGGAVVAKTKQYNGKDGIKLKYRTTNSSWASLKTDEQVRQKLAKVRPDGNGVAELQPKYNKQSFSIMAEKGLTENLGMVVGFSRRTSHIEQNRLIGFAGDEQFDKEDHTRRSDNAFLNFNFTPNNGNRFELGLRYSNYREEKYLNNNIDSNIADYHQAYGATLAWVREFKSGVLTSTLAYDQFSDKRKSSSANAETVSVMDEYFEPLYNYEKGGYGNSDLTQRNWHFSTEYALNPIDWGNTNHSISVGGIYQATAYKFNRAQDVYGSIKTIIGKSIDEYRSITPKGSAKTDYQNVVLYAEDLIKWATLEFRPGVRVERDDYLKNTNIAPRFVARYTPWDDTAFTLGLNRYYGRSFASLKLSQEILRINNNPTRRYQDFSSLKTPYADELSLGFDQNWQNLAFKLNYIHRKNKNRIIMRKSGNDFSFQNGRDYSVDVYAFQVNNIEPWKWGKSYWNASLGFDWLQTKATDLDMNFNPDELVYLDGKLMNRREMQHRVNANSEDWIARVGLDMTIPDYHLTWSNKVYLKAPIKGVIEIDGNFGDDISRYRSYDYGRHTQWDSSLRWQPTISGNHSVYVQVDVLNVLNQTRKIKNRSISTNDEYGIYTAGREFWLELGYEF</sequence>
<proteinExistence type="inferred from homology"/>
<evidence type="ECO:0000256" key="10">
    <source>
        <dbReference type="SAM" id="SignalP"/>
    </source>
</evidence>
<keyword evidence="2 8" id="KW-0813">Transport</keyword>
<evidence type="ECO:0000256" key="3">
    <source>
        <dbReference type="ARBA" id="ARBA00022452"/>
    </source>
</evidence>
<keyword evidence="4 8" id="KW-0812">Transmembrane</keyword>
<dbReference type="Proteomes" id="UP000188820">
    <property type="component" value="Unassembled WGS sequence"/>
</dbReference>
<dbReference type="InterPro" id="IPR000531">
    <property type="entry name" value="Beta-barrel_TonB"/>
</dbReference>
<keyword evidence="10" id="KW-0732">Signal</keyword>
<name>A0ABX3KY91_9PAST</name>
<evidence type="ECO:0000259" key="11">
    <source>
        <dbReference type="Pfam" id="PF00593"/>
    </source>
</evidence>
<dbReference type="InterPro" id="IPR039426">
    <property type="entry name" value="TonB-dep_rcpt-like"/>
</dbReference>
<dbReference type="InterPro" id="IPR012910">
    <property type="entry name" value="Plug_dom"/>
</dbReference>
<keyword evidence="7 8" id="KW-0998">Cell outer membrane</keyword>
<organism evidence="13 14">
    <name type="scientific">Rodentibacter caecimuris</name>
    <dbReference type="NCBI Taxonomy" id="1796644"/>
    <lineage>
        <taxon>Bacteria</taxon>
        <taxon>Pseudomonadati</taxon>
        <taxon>Pseudomonadota</taxon>
        <taxon>Gammaproteobacteria</taxon>
        <taxon>Pasteurellales</taxon>
        <taxon>Pasteurellaceae</taxon>
        <taxon>Rodentibacter</taxon>
    </lineage>
</organism>
<dbReference type="InterPro" id="IPR036942">
    <property type="entry name" value="Beta-barrel_TonB_sf"/>
</dbReference>